<sequence length="95" mass="11052">MNHINRFRIIGFLEGSSLLLLLFLAMPLKYWAGLPEIVTVFGSVHGGLFIVYILFTIYTTITVRWHFIWFLSAVIVAFIPFGNFILDKRIRLSFQ</sequence>
<comment type="subcellular location">
    <subcellularLocation>
        <location evidence="1">Cell membrane</location>
        <topology evidence="1">Multi-pass membrane protein</topology>
    </subcellularLocation>
</comment>
<dbReference type="EMBL" id="CP095072">
    <property type="protein sequence ID" value="UOQ48507.1"/>
    <property type="molecule type" value="Genomic_DNA"/>
</dbReference>
<evidence type="ECO:0000256" key="3">
    <source>
        <dbReference type="ARBA" id="ARBA00022692"/>
    </source>
</evidence>
<dbReference type="PANTHER" id="PTHR40077">
    <property type="entry name" value="MEMBRANE PROTEIN-RELATED"/>
    <property type="match status" value="1"/>
</dbReference>
<reference evidence="8 9" key="1">
    <citation type="submission" date="2022-04" db="EMBL/GenBank/DDBJ databases">
        <title>Gracilibacillus sp. isolated from saltern.</title>
        <authorList>
            <person name="Won M."/>
            <person name="Lee C.-M."/>
            <person name="Woen H.-Y."/>
            <person name="Kwon S.-W."/>
        </authorList>
    </citation>
    <scope>NUCLEOTIDE SEQUENCE [LARGE SCALE GENOMIC DNA]</scope>
    <source>
        <strain evidence="8 9">SSWR10-1</strain>
    </source>
</reference>
<keyword evidence="5 6" id="KW-0472">Membrane</keyword>
<proteinExistence type="predicted"/>
<keyword evidence="9" id="KW-1185">Reference proteome</keyword>
<evidence type="ECO:0000256" key="5">
    <source>
        <dbReference type="ARBA" id="ARBA00023136"/>
    </source>
</evidence>
<accession>A0ABY4EXC7</accession>
<evidence type="ECO:0000256" key="2">
    <source>
        <dbReference type="ARBA" id="ARBA00022475"/>
    </source>
</evidence>
<keyword evidence="2" id="KW-1003">Cell membrane</keyword>
<dbReference type="Pfam" id="PF12823">
    <property type="entry name" value="DUF3817"/>
    <property type="match status" value="1"/>
</dbReference>
<evidence type="ECO:0000256" key="4">
    <source>
        <dbReference type="ARBA" id="ARBA00022989"/>
    </source>
</evidence>
<dbReference type="PANTHER" id="PTHR40077:SF1">
    <property type="entry name" value="MEMBRANE PROTEIN"/>
    <property type="match status" value="1"/>
</dbReference>
<keyword evidence="3 6" id="KW-0812">Transmembrane</keyword>
<evidence type="ECO:0000313" key="8">
    <source>
        <dbReference type="EMBL" id="UOQ48507.1"/>
    </source>
</evidence>
<organism evidence="8 9">
    <name type="scientific">Gracilibacillus caseinilyticus</name>
    <dbReference type="NCBI Taxonomy" id="2932256"/>
    <lineage>
        <taxon>Bacteria</taxon>
        <taxon>Bacillati</taxon>
        <taxon>Bacillota</taxon>
        <taxon>Bacilli</taxon>
        <taxon>Bacillales</taxon>
        <taxon>Bacillaceae</taxon>
        <taxon>Gracilibacillus</taxon>
    </lineage>
</organism>
<evidence type="ECO:0000256" key="1">
    <source>
        <dbReference type="ARBA" id="ARBA00004651"/>
    </source>
</evidence>
<gene>
    <name evidence="8" type="ORF">MUN88_21170</name>
</gene>
<dbReference type="NCBIfam" id="TIGR03954">
    <property type="entry name" value="integ_memb_HG"/>
    <property type="match status" value="1"/>
</dbReference>
<evidence type="ECO:0000313" key="9">
    <source>
        <dbReference type="Proteomes" id="UP000831782"/>
    </source>
</evidence>
<protein>
    <submittedName>
        <fullName evidence="8">DUF3817 domain-containing protein</fullName>
    </submittedName>
</protein>
<dbReference type="InterPro" id="IPR023845">
    <property type="entry name" value="DUF3817_TM"/>
</dbReference>
<feature type="transmembrane region" description="Helical" evidence="6">
    <location>
        <begin position="37"/>
        <end position="61"/>
    </location>
</feature>
<evidence type="ECO:0000259" key="7">
    <source>
        <dbReference type="Pfam" id="PF12823"/>
    </source>
</evidence>
<name>A0ABY4EXC7_9BACI</name>
<feature type="transmembrane region" description="Helical" evidence="6">
    <location>
        <begin position="67"/>
        <end position="86"/>
    </location>
</feature>
<dbReference type="RefSeq" id="WP_244719115.1">
    <property type="nucleotide sequence ID" value="NZ_CP095072.1"/>
</dbReference>
<dbReference type="Proteomes" id="UP000831782">
    <property type="component" value="Chromosome"/>
</dbReference>
<feature type="domain" description="DUF3817" evidence="7">
    <location>
        <begin position="5"/>
        <end position="90"/>
    </location>
</feature>
<keyword evidence="4 6" id="KW-1133">Transmembrane helix</keyword>
<feature type="transmembrane region" description="Helical" evidence="6">
    <location>
        <begin position="6"/>
        <end position="25"/>
    </location>
</feature>
<evidence type="ECO:0000256" key="6">
    <source>
        <dbReference type="SAM" id="Phobius"/>
    </source>
</evidence>